<evidence type="ECO:0000313" key="2">
    <source>
        <dbReference type="Proteomes" id="UP000022311"/>
    </source>
</evidence>
<proteinExistence type="predicted"/>
<name>A0AAV3M899_9GAMM</name>
<dbReference type="EMBL" id="JALD01000028">
    <property type="protein sequence ID" value="EUD11938.1"/>
    <property type="molecule type" value="Genomic_DNA"/>
</dbReference>
<comment type="caution">
    <text evidence="1">The sequence shown here is derived from an EMBL/GenBank/DDBJ whole genome shotgun (WGS) entry which is preliminary data.</text>
</comment>
<evidence type="ECO:0000313" key="1">
    <source>
        <dbReference type="EMBL" id="EUD11938.1"/>
    </source>
</evidence>
<gene>
    <name evidence="1" type="ORF">HMPREF1563_1442</name>
</gene>
<organism evidence="1 2">
    <name type="scientific">Providencia alcalifaciens 205/92</name>
    <dbReference type="NCBI Taxonomy" id="1256988"/>
    <lineage>
        <taxon>Bacteria</taxon>
        <taxon>Pseudomonadati</taxon>
        <taxon>Pseudomonadota</taxon>
        <taxon>Gammaproteobacteria</taxon>
        <taxon>Enterobacterales</taxon>
        <taxon>Morganellaceae</taxon>
        <taxon>Providencia</taxon>
    </lineage>
</organism>
<sequence>MINEINKEFENGDINKESDEDTTKKGVFFILNSSGETINSIVVSHYSGLKGKKSTQKIDRLQNLEMADSGCEFIYKVMSGSDSDYWDVDFKTPTGKIISYRKNECNIRYWDNGVVIINVIKNFKLYIKFSESGGCHS</sequence>
<protein>
    <submittedName>
        <fullName evidence="1">Uncharacterized protein</fullName>
    </submittedName>
</protein>
<reference evidence="1 2" key="1">
    <citation type="submission" date="2014-01" db="EMBL/GenBank/DDBJ databases">
        <authorList>
            <person name="Durkin A.S."/>
            <person name="McCorrison J."/>
            <person name="Torralba M."/>
            <person name="Gillis M."/>
            <person name="Haft D.H."/>
            <person name="Methe B."/>
            <person name="Sutton G."/>
            <person name="Nelson K.E."/>
        </authorList>
    </citation>
    <scope>NUCLEOTIDE SEQUENCE [LARGE SCALE GENOMIC DNA]</scope>
    <source>
        <strain evidence="1 2">205/92</strain>
    </source>
</reference>
<dbReference type="RefSeq" id="WP_036960584.1">
    <property type="nucleotide sequence ID" value="NZ_JALD01000028.1"/>
</dbReference>
<dbReference type="AlphaFoldDB" id="A0AAV3M899"/>
<accession>A0AAV3M899</accession>
<dbReference type="Proteomes" id="UP000022311">
    <property type="component" value="Unassembled WGS sequence"/>
</dbReference>